<dbReference type="Gene3D" id="4.10.830.30">
    <property type="entry name" value="Ribosomal protein L31"/>
    <property type="match status" value="1"/>
</dbReference>
<comment type="subunit">
    <text evidence="3">Part of the 50S ribosomal subunit.</text>
</comment>
<dbReference type="PROSITE" id="PS01143">
    <property type="entry name" value="RIBOSOMAL_L31"/>
    <property type="match status" value="1"/>
</dbReference>
<dbReference type="Pfam" id="PF01197">
    <property type="entry name" value="Ribosomal_L31"/>
    <property type="match status" value="1"/>
</dbReference>
<dbReference type="PANTHER" id="PTHR33280">
    <property type="entry name" value="50S RIBOSOMAL PROTEIN L31, CHLOROPLASTIC"/>
    <property type="match status" value="1"/>
</dbReference>
<accession>A0A839R0A9</accession>
<dbReference type="AlphaFoldDB" id="A0A839R0A9"/>
<keyword evidence="2 3" id="KW-0687">Ribonucleoprotein</keyword>
<dbReference type="InterPro" id="IPR027493">
    <property type="entry name" value="Ribosomal_bL31_B"/>
</dbReference>
<dbReference type="HAMAP" id="MF_00502">
    <property type="entry name" value="Ribosomal_bL31_2"/>
    <property type="match status" value="1"/>
</dbReference>
<evidence type="ECO:0000256" key="2">
    <source>
        <dbReference type="ARBA" id="ARBA00023274"/>
    </source>
</evidence>
<reference evidence="4 5" key="1">
    <citation type="submission" date="2020-08" db="EMBL/GenBank/DDBJ databases">
        <title>Sequencing the genomes of 1000 actinobacteria strains.</title>
        <authorList>
            <person name="Klenk H.-P."/>
        </authorList>
    </citation>
    <scope>NUCLEOTIDE SEQUENCE [LARGE SCALE GENOMIC DNA]</scope>
    <source>
        <strain evidence="4 5">DSM 23040</strain>
    </source>
</reference>
<comment type="caution">
    <text evidence="4">The sequence shown here is derived from an EMBL/GenBank/DDBJ whole genome shotgun (WGS) entry which is preliminary data.</text>
</comment>
<dbReference type="SUPFAM" id="SSF143800">
    <property type="entry name" value="L28p-like"/>
    <property type="match status" value="1"/>
</dbReference>
<dbReference type="InterPro" id="IPR002150">
    <property type="entry name" value="Ribosomal_bL31"/>
</dbReference>
<sequence length="94" mass="10412">MKKDIHPTYEPVVFRDKSADFAILTRSTAAGRATGTVTWEDGREYPVIDMEISSASHPFYTGSARVVDTAGRVERFNRRYGRKAAGAEKKESAA</sequence>
<dbReference type="NCBIfam" id="TIGR00105">
    <property type="entry name" value="L31"/>
    <property type="match status" value="1"/>
</dbReference>
<dbReference type="RefSeq" id="WP_183376054.1">
    <property type="nucleotide sequence ID" value="NZ_CBCSFZ010000006.1"/>
</dbReference>
<comment type="similarity">
    <text evidence="3">Belongs to the bacterial ribosomal protein bL31 family. Type B subfamily.</text>
</comment>
<keyword evidence="5" id="KW-1185">Reference proteome</keyword>
<evidence type="ECO:0000256" key="1">
    <source>
        <dbReference type="ARBA" id="ARBA00022980"/>
    </source>
</evidence>
<name>A0A839R0A9_9MICO</name>
<dbReference type="GO" id="GO:0003735">
    <property type="term" value="F:structural constituent of ribosome"/>
    <property type="evidence" value="ECO:0007669"/>
    <property type="project" value="InterPro"/>
</dbReference>
<gene>
    <name evidence="3" type="primary">rpmE2</name>
    <name evidence="4" type="ORF">FHX50_001432</name>
</gene>
<proteinExistence type="inferred from homology"/>
<dbReference type="GO" id="GO:0006412">
    <property type="term" value="P:translation"/>
    <property type="evidence" value="ECO:0007669"/>
    <property type="project" value="UniProtKB-UniRule"/>
</dbReference>
<dbReference type="GO" id="GO:1990904">
    <property type="term" value="C:ribonucleoprotein complex"/>
    <property type="evidence" value="ECO:0007669"/>
    <property type="project" value="UniProtKB-KW"/>
</dbReference>
<dbReference type="NCBIfam" id="NF002462">
    <property type="entry name" value="PRK01678.1"/>
    <property type="match status" value="1"/>
</dbReference>
<dbReference type="EMBL" id="JACHWP010000003">
    <property type="protein sequence ID" value="MBB3023147.1"/>
    <property type="molecule type" value="Genomic_DNA"/>
</dbReference>
<dbReference type="InterPro" id="IPR034704">
    <property type="entry name" value="Ribosomal_bL28/bL31-like_sf"/>
</dbReference>
<evidence type="ECO:0000256" key="3">
    <source>
        <dbReference type="HAMAP-Rule" id="MF_00502"/>
    </source>
</evidence>
<organism evidence="4 5">
    <name type="scientific">Helcobacillus massiliensis</name>
    <dbReference type="NCBI Taxonomy" id="521392"/>
    <lineage>
        <taxon>Bacteria</taxon>
        <taxon>Bacillati</taxon>
        <taxon>Actinomycetota</taxon>
        <taxon>Actinomycetes</taxon>
        <taxon>Micrococcales</taxon>
        <taxon>Dermabacteraceae</taxon>
        <taxon>Helcobacillus</taxon>
    </lineage>
</organism>
<dbReference type="PANTHER" id="PTHR33280:SF1">
    <property type="entry name" value="LARGE RIBOSOMAL SUBUNIT PROTEIN BL31C"/>
    <property type="match status" value="1"/>
</dbReference>
<keyword evidence="1 3" id="KW-0689">Ribosomal protein</keyword>
<dbReference type="GO" id="GO:0005840">
    <property type="term" value="C:ribosome"/>
    <property type="evidence" value="ECO:0007669"/>
    <property type="project" value="UniProtKB-KW"/>
</dbReference>
<evidence type="ECO:0000313" key="5">
    <source>
        <dbReference type="Proteomes" id="UP000568050"/>
    </source>
</evidence>
<protein>
    <recommendedName>
        <fullName evidence="3">Large ribosomal subunit protein bL31B</fullName>
    </recommendedName>
</protein>
<dbReference type="InterPro" id="IPR042105">
    <property type="entry name" value="Ribosomal_bL31_sf"/>
</dbReference>
<evidence type="ECO:0000313" key="4">
    <source>
        <dbReference type="EMBL" id="MBB3023147.1"/>
    </source>
</evidence>
<dbReference type="Proteomes" id="UP000568050">
    <property type="component" value="Unassembled WGS sequence"/>
</dbReference>
<dbReference type="PRINTS" id="PR01249">
    <property type="entry name" value="RIBOSOMALL31"/>
</dbReference>